<sequence length="330" mass="37430">MKSICDGNEKKWPAPGSNTQGSGATDLDQKSSTHKFTCTEKSYETYASLPLNLSLPNKRRKEMPSKNLVQALLEVDNLESTVRLDGLALDEVKDTWKKLAQIGDEIVQKLVEWTRQLPFYDELATDTFTRLLEQNWSQLVLISVSYYICNHLDNSEQQQRGNRPRWSFADWRHNLCLLTRRISDIMGRTLSAQLHFTELVANFQKLKLSAEAYVCLKAVVLLQGYSSTLRLPYSPCLGTGPSDLKTGLIQDKVVKILHIHLSQLDSEANLSQVFTWLASLQTVSSVLLQCKMLYVPFLLGKYIFDLANSCFSGQFADIQISSKYLFVMLS</sequence>
<gene>
    <name evidence="8" type="ORF">SBAD_LOCUS1710</name>
</gene>
<evidence type="ECO:0000313" key="8">
    <source>
        <dbReference type="EMBL" id="VDO95246.1"/>
    </source>
</evidence>
<name>A0A183IDL6_9BILA</name>
<evidence type="ECO:0000313" key="10">
    <source>
        <dbReference type="WBParaSite" id="SBAD_0000179801-mRNA-1"/>
    </source>
</evidence>
<dbReference type="PRINTS" id="PR00398">
    <property type="entry name" value="STRDHORMONER"/>
</dbReference>
<dbReference type="Gene3D" id="1.10.565.10">
    <property type="entry name" value="Retinoid X Receptor"/>
    <property type="match status" value="1"/>
</dbReference>
<keyword evidence="5" id="KW-0539">Nucleus</keyword>
<keyword evidence="1" id="KW-0805">Transcription regulation</keyword>
<keyword evidence="4" id="KW-0675">Receptor</keyword>
<evidence type="ECO:0000313" key="9">
    <source>
        <dbReference type="Proteomes" id="UP000270296"/>
    </source>
</evidence>
<dbReference type="AlphaFoldDB" id="A0A183IDL6"/>
<reference evidence="10" key="1">
    <citation type="submission" date="2016-06" db="UniProtKB">
        <authorList>
            <consortium name="WormBaseParasite"/>
        </authorList>
    </citation>
    <scope>IDENTIFICATION</scope>
</reference>
<dbReference type="InterPro" id="IPR001723">
    <property type="entry name" value="Nuclear_hrmn_rcpt"/>
</dbReference>
<reference evidence="8 9" key="2">
    <citation type="submission" date="2018-11" db="EMBL/GenBank/DDBJ databases">
        <authorList>
            <consortium name="Pathogen Informatics"/>
        </authorList>
    </citation>
    <scope>NUCLEOTIDE SEQUENCE [LARGE SCALE GENOMIC DNA]</scope>
</reference>
<feature type="region of interest" description="Disordered" evidence="6">
    <location>
        <begin position="1"/>
        <end position="31"/>
    </location>
</feature>
<keyword evidence="3" id="KW-0804">Transcription</keyword>
<dbReference type="Proteomes" id="UP000270296">
    <property type="component" value="Unassembled WGS sequence"/>
</dbReference>
<evidence type="ECO:0000259" key="7">
    <source>
        <dbReference type="PROSITE" id="PS51843"/>
    </source>
</evidence>
<dbReference type="PROSITE" id="PS51843">
    <property type="entry name" value="NR_LBD"/>
    <property type="match status" value="1"/>
</dbReference>
<dbReference type="InterPro" id="IPR000536">
    <property type="entry name" value="Nucl_hrmn_rcpt_lig-bd"/>
</dbReference>
<dbReference type="PANTHER" id="PTHR48092">
    <property type="entry name" value="KNIRPS-RELATED PROTEIN-RELATED"/>
    <property type="match status" value="1"/>
</dbReference>
<evidence type="ECO:0000256" key="3">
    <source>
        <dbReference type="ARBA" id="ARBA00023163"/>
    </source>
</evidence>
<proteinExistence type="predicted"/>
<evidence type="ECO:0000256" key="6">
    <source>
        <dbReference type="SAM" id="MobiDB-lite"/>
    </source>
</evidence>
<accession>A0A183IDL6</accession>
<dbReference type="OrthoDB" id="10006908at2759"/>
<dbReference type="SUPFAM" id="SSF48508">
    <property type="entry name" value="Nuclear receptor ligand-binding domain"/>
    <property type="match status" value="1"/>
</dbReference>
<evidence type="ECO:0000256" key="1">
    <source>
        <dbReference type="ARBA" id="ARBA00023015"/>
    </source>
</evidence>
<dbReference type="InterPro" id="IPR050200">
    <property type="entry name" value="Nuclear_hormone_rcpt_NR3"/>
</dbReference>
<dbReference type="InterPro" id="IPR035500">
    <property type="entry name" value="NHR-like_dom_sf"/>
</dbReference>
<evidence type="ECO:0000256" key="5">
    <source>
        <dbReference type="ARBA" id="ARBA00023242"/>
    </source>
</evidence>
<keyword evidence="2" id="KW-0238">DNA-binding</keyword>
<feature type="domain" description="NR LBD" evidence="7">
    <location>
        <begin position="64"/>
        <end position="313"/>
    </location>
</feature>
<dbReference type="Pfam" id="PF00104">
    <property type="entry name" value="Hormone_recep"/>
    <property type="match status" value="1"/>
</dbReference>
<evidence type="ECO:0000256" key="2">
    <source>
        <dbReference type="ARBA" id="ARBA00023125"/>
    </source>
</evidence>
<dbReference type="GO" id="GO:0003677">
    <property type="term" value="F:DNA binding"/>
    <property type="evidence" value="ECO:0007669"/>
    <property type="project" value="UniProtKB-KW"/>
</dbReference>
<protein>
    <submittedName>
        <fullName evidence="10">NR LBD domain-containing protein</fullName>
    </submittedName>
</protein>
<dbReference type="EMBL" id="UZAM01006922">
    <property type="protein sequence ID" value="VDO95246.1"/>
    <property type="molecule type" value="Genomic_DNA"/>
</dbReference>
<organism evidence="10">
    <name type="scientific">Soboliphyme baturini</name>
    <dbReference type="NCBI Taxonomy" id="241478"/>
    <lineage>
        <taxon>Eukaryota</taxon>
        <taxon>Metazoa</taxon>
        <taxon>Ecdysozoa</taxon>
        <taxon>Nematoda</taxon>
        <taxon>Enoplea</taxon>
        <taxon>Dorylaimia</taxon>
        <taxon>Dioctophymatida</taxon>
        <taxon>Dioctophymatoidea</taxon>
        <taxon>Soboliphymatidae</taxon>
        <taxon>Soboliphyme</taxon>
    </lineage>
</organism>
<keyword evidence="9" id="KW-1185">Reference proteome</keyword>
<dbReference type="WBParaSite" id="SBAD_0000179801-mRNA-1">
    <property type="protein sequence ID" value="SBAD_0000179801-mRNA-1"/>
    <property type="gene ID" value="SBAD_0000179801"/>
</dbReference>
<evidence type="ECO:0000256" key="4">
    <source>
        <dbReference type="ARBA" id="ARBA00023170"/>
    </source>
</evidence>